<keyword evidence="2" id="KW-1185">Reference proteome</keyword>
<accession>A0A5N5X0D5</accession>
<evidence type="ECO:0000313" key="2">
    <source>
        <dbReference type="Proteomes" id="UP000326565"/>
    </source>
</evidence>
<proteinExistence type="predicted"/>
<reference evidence="1 2" key="1">
    <citation type="submission" date="2019-04" db="EMBL/GenBank/DDBJ databases">
        <title>Friends and foes A comparative genomics study of 23 Aspergillus species from section Flavi.</title>
        <authorList>
            <consortium name="DOE Joint Genome Institute"/>
            <person name="Kjaerbolling I."/>
            <person name="Vesth T."/>
            <person name="Frisvad J.C."/>
            <person name="Nybo J.L."/>
            <person name="Theobald S."/>
            <person name="Kildgaard S."/>
            <person name="Isbrandt T."/>
            <person name="Kuo A."/>
            <person name="Sato A."/>
            <person name="Lyhne E.K."/>
            <person name="Kogle M.E."/>
            <person name="Wiebenga A."/>
            <person name="Kun R.S."/>
            <person name="Lubbers R.J."/>
            <person name="Makela M.R."/>
            <person name="Barry K."/>
            <person name="Chovatia M."/>
            <person name="Clum A."/>
            <person name="Daum C."/>
            <person name="Haridas S."/>
            <person name="He G."/>
            <person name="LaButti K."/>
            <person name="Lipzen A."/>
            <person name="Mondo S."/>
            <person name="Riley R."/>
            <person name="Salamov A."/>
            <person name="Simmons B.A."/>
            <person name="Magnuson J.K."/>
            <person name="Henrissat B."/>
            <person name="Mortensen U.H."/>
            <person name="Larsen T.O."/>
            <person name="Devries R.P."/>
            <person name="Grigoriev I.V."/>
            <person name="Machida M."/>
            <person name="Baker S.E."/>
            <person name="Andersen M.R."/>
        </authorList>
    </citation>
    <scope>NUCLEOTIDE SEQUENCE [LARGE SCALE GENOMIC DNA]</scope>
    <source>
        <strain evidence="1 2">CBS 151.66</strain>
    </source>
</reference>
<name>A0A5N5X0D5_9EURO</name>
<sequence length="74" mass="8929">MKHTQPPNLRGVFEEEFSPMTRIFFDSHYPMVMILSTGLRLTMPFCRYRPAAPYLLGRPFLRNEWTPTYRYDCH</sequence>
<evidence type="ECO:0000313" key="1">
    <source>
        <dbReference type="EMBL" id="KAB8074069.1"/>
    </source>
</evidence>
<organism evidence="1 2">
    <name type="scientific">Aspergillus leporis</name>
    <dbReference type="NCBI Taxonomy" id="41062"/>
    <lineage>
        <taxon>Eukaryota</taxon>
        <taxon>Fungi</taxon>
        <taxon>Dikarya</taxon>
        <taxon>Ascomycota</taxon>
        <taxon>Pezizomycotina</taxon>
        <taxon>Eurotiomycetes</taxon>
        <taxon>Eurotiomycetidae</taxon>
        <taxon>Eurotiales</taxon>
        <taxon>Aspergillaceae</taxon>
        <taxon>Aspergillus</taxon>
        <taxon>Aspergillus subgen. Circumdati</taxon>
    </lineage>
</organism>
<dbReference type="EMBL" id="ML732216">
    <property type="protein sequence ID" value="KAB8074069.1"/>
    <property type="molecule type" value="Genomic_DNA"/>
</dbReference>
<dbReference type="AlphaFoldDB" id="A0A5N5X0D5"/>
<dbReference type="Proteomes" id="UP000326565">
    <property type="component" value="Unassembled WGS sequence"/>
</dbReference>
<gene>
    <name evidence="1" type="ORF">BDV29DRAFT_174366</name>
</gene>
<protein>
    <submittedName>
        <fullName evidence="1">Uncharacterized protein</fullName>
    </submittedName>
</protein>